<comment type="caution">
    <text evidence="2">The sequence shown here is derived from an EMBL/GenBank/DDBJ whole genome shotgun (WGS) entry which is preliminary data.</text>
</comment>
<accession>A0A834VXN9</accession>
<dbReference type="Proteomes" id="UP000245464">
    <property type="component" value="Chromosome 1"/>
</dbReference>
<reference evidence="2 3" key="1">
    <citation type="journal article" date="2018" name="BMC Genomics">
        <title>Comparative genomics of the wheat fungal pathogen Pyrenophora tritici-repentis reveals chromosomal variations and genome plasticity.</title>
        <authorList>
            <person name="Moolhuijzen P."/>
            <person name="See P.T."/>
            <person name="Hane J.K."/>
            <person name="Shi G."/>
            <person name="Liu Z."/>
            <person name="Oliver R.P."/>
            <person name="Moffat C.S."/>
        </authorList>
    </citation>
    <scope>NUCLEOTIDE SEQUENCE [LARGE SCALE GENOMIC DNA]</scope>
    <source>
        <strain evidence="2">M4</strain>
    </source>
</reference>
<protein>
    <submittedName>
        <fullName evidence="2">Uncharacterized protein</fullName>
    </submittedName>
</protein>
<evidence type="ECO:0000256" key="1">
    <source>
        <dbReference type="SAM" id="MobiDB-lite"/>
    </source>
</evidence>
<dbReference type="AlphaFoldDB" id="A0A834VXN9"/>
<feature type="compositionally biased region" description="Acidic residues" evidence="1">
    <location>
        <begin position="183"/>
        <end position="197"/>
    </location>
</feature>
<feature type="region of interest" description="Disordered" evidence="1">
    <location>
        <begin position="1"/>
        <end position="298"/>
    </location>
</feature>
<evidence type="ECO:0000313" key="2">
    <source>
        <dbReference type="EMBL" id="KAF7577552.1"/>
    </source>
</evidence>
<feature type="compositionally biased region" description="Basic and acidic residues" evidence="1">
    <location>
        <begin position="225"/>
        <end position="284"/>
    </location>
</feature>
<feature type="compositionally biased region" description="Basic and acidic residues" evidence="1">
    <location>
        <begin position="140"/>
        <end position="160"/>
    </location>
</feature>
<sequence>MEPSRDTARRVAEEDELDSSSPPPPPLDVETPPRSAPRRRLSTRDTPPNVKRGSLFGIFGRSKTETASPTSKPTRSSTRARANTMEGLVKVSRRELETDRPSSRDHSSNESRERTERPHRSRRHSHAQRRQFASPEEEADYYKWKEERRYMRRPEHEMSGGRDGGMSVPQPVDDLPPPPPEPFEYEMDAEVIDDSPIIEDSAGVVGVPSISDEERRQRRRSRRPSKLEERPKTRRISVTEKERPSGRRVESDRPRTRDRGEERPRPKRGETERRDRRKKKEESSGLKGLLGGLKRRIA</sequence>
<evidence type="ECO:0000313" key="3">
    <source>
        <dbReference type="Proteomes" id="UP000245464"/>
    </source>
</evidence>
<feature type="compositionally biased region" description="Low complexity" evidence="1">
    <location>
        <begin position="66"/>
        <end position="82"/>
    </location>
</feature>
<proteinExistence type="predicted"/>
<name>A0A834VXN9_9PLEO</name>
<organism evidence="2 3">
    <name type="scientific">Pyrenophora tritici-repentis</name>
    <dbReference type="NCBI Taxonomy" id="45151"/>
    <lineage>
        <taxon>Eukaryota</taxon>
        <taxon>Fungi</taxon>
        <taxon>Dikarya</taxon>
        <taxon>Ascomycota</taxon>
        <taxon>Pezizomycotina</taxon>
        <taxon>Dothideomycetes</taxon>
        <taxon>Pleosporomycetidae</taxon>
        <taxon>Pleosporales</taxon>
        <taxon>Pleosporineae</taxon>
        <taxon>Pleosporaceae</taxon>
        <taxon>Pyrenophora</taxon>
    </lineage>
</organism>
<dbReference type="RefSeq" id="XP_065965504.1">
    <property type="nucleotide sequence ID" value="XM_066103302.1"/>
</dbReference>
<feature type="compositionally biased region" description="Basic and acidic residues" evidence="1">
    <location>
        <begin position="92"/>
        <end position="118"/>
    </location>
</feature>
<gene>
    <name evidence="2" type="ORF">PtrM4_017920</name>
</gene>
<feature type="compositionally biased region" description="Basic and acidic residues" evidence="1">
    <location>
        <begin position="1"/>
        <end position="12"/>
    </location>
</feature>
<feature type="compositionally biased region" description="Basic residues" evidence="1">
    <location>
        <begin position="119"/>
        <end position="129"/>
    </location>
</feature>
<dbReference type="GeneID" id="90954131"/>
<dbReference type="KEGG" id="ptrr:90954131"/>
<dbReference type="EMBL" id="NQIK02000001">
    <property type="protein sequence ID" value="KAF7577552.1"/>
    <property type="molecule type" value="Genomic_DNA"/>
</dbReference>